<dbReference type="InterPro" id="IPR036034">
    <property type="entry name" value="PDZ_sf"/>
</dbReference>
<evidence type="ECO:0000313" key="7">
    <source>
        <dbReference type="EMBL" id="KAF7809555.1"/>
    </source>
</evidence>
<dbReference type="Pfam" id="PF13180">
    <property type="entry name" value="PDZ_2"/>
    <property type="match status" value="1"/>
</dbReference>
<dbReference type="Gene3D" id="3.20.190.20">
    <property type="match status" value="2"/>
</dbReference>
<dbReference type="InterPro" id="IPR001478">
    <property type="entry name" value="PDZ"/>
</dbReference>
<gene>
    <name evidence="7" type="ORF">G2W53_036298</name>
</gene>
<dbReference type="Pfam" id="PF13365">
    <property type="entry name" value="Trypsin_2"/>
    <property type="match status" value="1"/>
</dbReference>
<dbReference type="SUPFAM" id="SSF50494">
    <property type="entry name" value="Trypsin-like serine proteases"/>
    <property type="match status" value="1"/>
</dbReference>
<dbReference type="EMBL" id="JAAIUW010000011">
    <property type="protein sequence ID" value="KAF7809555.1"/>
    <property type="molecule type" value="Genomic_DNA"/>
</dbReference>
<feature type="domain" description="PDZ" evidence="5">
    <location>
        <begin position="313"/>
        <end position="412"/>
    </location>
</feature>
<dbReference type="Gene3D" id="2.30.42.10">
    <property type="match status" value="1"/>
</dbReference>
<dbReference type="InterPro" id="IPR043504">
    <property type="entry name" value="Peptidase_S1_PA_chymotrypsin"/>
</dbReference>
<sequence>MVPFLRSVRNHLSFTSLSFRLLRDCRLTPPATNIQNALFQSSSLVDPSFTQKTENIIRSDTSLTLTSSAPDVKTFKTRYRRTSLRRAQPPYPKANTRTDANLAIELALDSVVKIFTVSCSPSYFLPWQNKSQRETMGSGFVIPGKKILTNAHVVADHSFVLVRKHGSSTKYRAEVKFVGHECDLAILIIESEEFWDGMNALELGDIPFLQEAVAVVGYPQGGDNISVTKGVVSRVEPTQYAHGASQLLAIQIDAAINPGNSGGPAIMGNKVAGVAFQNLSGAENIGYIIPVPVIKHFISGVEEKGKYVGFCSLGLSCQPTENVHLRNHFHMQPDMTGVLVSKINPLSDAYKVLKKDDVILTFDGVPIANDGTVPFRNRERITFDHLVSMKKPNEKAVVKVLRDGEEHEFSIILRPLKPLVPVHQFDKLPSYYIFAGLVFVPLTQPFLHEFGEDWYNTSPRRLCERSLRELPKKENQQLVILSQLCVACHQRWVPVTCRDVEIGPPSIVLMDDINAGYERLSELQVLKVNGTEVDNLKHLCQLVENCSKETVRFDLDDDRVIALNHEMAKIATSRILQRHRIPSSMSTDLIDEQNKLSQNLAM</sequence>
<dbReference type="Gene3D" id="2.40.10.10">
    <property type="entry name" value="Trypsin-like serine proteases"/>
    <property type="match status" value="2"/>
</dbReference>
<accession>A0A834W4N9</accession>
<evidence type="ECO:0000256" key="4">
    <source>
        <dbReference type="ARBA" id="ARBA00022825"/>
    </source>
</evidence>
<evidence type="ECO:0000256" key="2">
    <source>
        <dbReference type="ARBA" id="ARBA00022670"/>
    </source>
</evidence>
<dbReference type="InterPro" id="IPR041517">
    <property type="entry name" value="DEGP_PDZ"/>
</dbReference>
<evidence type="ECO:0000313" key="8">
    <source>
        <dbReference type="Proteomes" id="UP000634136"/>
    </source>
</evidence>
<reference evidence="7" key="1">
    <citation type="submission" date="2020-09" db="EMBL/GenBank/DDBJ databases">
        <title>Genome-Enabled Discovery of Anthraquinone Biosynthesis in Senna tora.</title>
        <authorList>
            <person name="Kang S.-H."/>
            <person name="Pandey R.P."/>
            <person name="Lee C.-M."/>
            <person name="Sim J.-S."/>
            <person name="Jeong J.-T."/>
            <person name="Choi B.-S."/>
            <person name="Jung M."/>
            <person name="Ginzburg D."/>
            <person name="Zhao K."/>
            <person name="Won S.Y."/>
            <person name="Oh T.-J."/>
            <person name="Yu Y."/>
            <person name="Kim N.-H."/>
            <person name="Lee O.R."/>
            <person name="Lee T.-H."/>
            <person name="Bashyal P."/>
            <person name="Kim T.-S."/>
            <person name="Lee W.-H."/>
            <person name="Kawkins C."/>
            <person name="Kim C.-K."/>
            <person name="Kim J.S."/>
            <person name="Ahn B.O."/>
            <person name="Rhee S.Y."/>
            <person name="Sohng J.K."/>
        </authorList>
    </citation>
    <scope>NUCLEOTIDE SEQUENCE</scope>
    <source>
        <tissue evidence="7">Leaf</tissue>
    </source>
</reference>
<keyword evidence="8" id="KW-1185">Reference proteome</keyword>
<proteinExistence type="inferred from homology"/>
<comment type="caution">
    <text evidence="7">The sequence shown here is derived from an EMBL/GenBank/DDBJ whole genome shotgun (WGS) entry which is preliminary data.</text>
</comment>
<dbReference type="OrthoDB" id="4217619at2759"/>
<dbReference type="AlphaFoldDB" id="A0A834W4N9"/>
<evidence type="ECO:0000256" key="3">
    <source>
        <dbReference type="ARBA" id="ARBA00022801"/>
    </source>
</evidence>
<dbReference type="InterPro" id="IPR009003">
    <property type="entry name" value="Peptidase_S1_PA"/>
</dbReference>
<organism evidence="7 8">
    <name type="scientific">Senna tora</name>
    <dbReference type="NCBI Taxonomy" id="362788"/>
    <lineage>
        <taxon>Eukaryota</taxon>
        <taxon>Viridiplantae</taxon>
        <taxon>Streptophyta</taxon>
        <taxon>Embryophyta</taxon>
        <taxon>Tracheophyta</taxon>
        <taxon>Spermatophyta</taxon>
        <taxon>Magnoliopsida</taxon>
        <taxon>eudicotyledons</taxon>
        <taxon>Gunneridae</taxon>
        <taxon>Pentapetalae</taxon>
        <taxon>rosids</taxon>
        <taxon>fabids</taxon>
        <taxon>Fabales</taxon>
        <taxon>Fabaceae</taxon>
        <taxon>Caesalpinioideae</taxon>
        <taxon>Cassia clade</taxon>
        <taxon>Senna</taxon>
    </lineage>
</organism>
<dbReference type="Proteomes" id="UP000634136">
    <property type="component" value="Unassembled WGS sequence"/>
</dbReference>
<dbReference type="InterPro" id="IPR001940">
    <property type="entry name" value="Peptidase_S1C"/>
</dbReference>
<dbReference type="GO" id="GO:0006508">
    <property type="term" value="P:proteolysis"/>
    <property type="evidence" value="ECO:0007669"/>
    <property type="project" value="UniProtKB-KW"/>
</dbReference>
<evidence type="ECO:0000259" key="5">
    <source>
        <dbReference type="Pfam" id="PF13180"/>
    </source>
</evidence>
<dbReference type="Pfam" id="PF17815">
    <property type="entry name" value="PDZ_3"/>
    <property type="match status" value="2"/>
</dbReference>
<feature type="domain" description="Protease Do-like PDZ" evidence="6">
    <location>
        <begin position="420"/>
        <end position="484"/>
    </location>
</feature>
<protein>
    <submittedName>
        <fullName evidence="7">Protease Do-like 10, mitochondrial</fullName>
    </submittedName>
</protein>
<evidence type="ECO:0000259" key="6">
    <source>
        <dbReference type="Pfam" id="PF17815"/>
    </source>
</evidence>
<dbReference type="PANTHER" id="PTHR45980">
    <property type="match status" value="1"/>
</dbReference>
<dbReference type="GO" id="GO:0004252">
    <property type="term" value="F:serine-type endopeptidase activity"/>
    <property type="evidence" value="ECO:0007669"/>
    <property type="project" value="InterPro"/>
</dbReference>
<dbReference type="InterPro" id="IPR046449">
    <property type="entry name" value="DEGP_PDZ_sf"/>
</dbReference>
<dbReference type="SUPFAM" id="SSF50156">
    <property type="entry name" value="PDZ domain-like"/>
    <property type="match status" value="1"/>
</dbReference>
<name>A0A834W4N9_9FABA</name>
<keyword evidence="2 7" id="KW-0645">Protease</keyword>
<keyword evidence="4" id="KW-0720">Serine protease</keyword>
<dbReference type="PANTHER" id="PTHR45980:SF9">
    <property type="entry name" value="PROTEASE DO-LIKE 10, MITOCHONDRIAL-RELATED"/>
    <property type="match status" value="1"/>
</dbReference>
<keyword evidence="3" id="KW-0378">Hydrolase</keyword>
<evidence type="ECO:0000256" key="1">
    <source>
        <dbReference type="ARBA" id="ARBA00010541"/>
    </source>
</evidence>
<comment type="similarity">
    <text evidence="1">Belongs to the peptidase S1C family.</text>
</comment>
<feature type="domain" description="Protease Do-like PDZ" evidence="6">
    <location>
        <begin position="507"/>
        <end position="588"/>
    </location>
</feature>
<dbReference type="PRINTS" id="PR00834">
    <property type="entry name" value="PROTEASES2C"/>
</dbReference>